<evidence type="ECO:0000313" key="3">
    <source>
        <dbReference type="Proteomes" id="UP000235145"/>
    </source>
</evidence>
<dbReference type="PANTHER" id="PTHR48475">
    <property type="entry name" value="RIBONUCLEASE H"/>
    <property type="match status" value="1"/>
</dbReference>
<gene>
    <name evidence="2" type="ORF">LSAT_V11C100048360</name>
</gene>
<dbReference type="EMBL" id="NBSK02000001">
    <property type="protein sequence ID" value="KAJ0226288.1"/>
    <property type="molecule type" value="Genomic_DNA"/>
</dbReference>
<dbReference type="Proteomes" id="UP000235145">
    <property type="component" value="Unassembled WGS sequence"/>
</dbReference>
<dbReference type="InterPro" id="IPR036397">
    <property type="entry name" value="RNaseH_sf"/>
</dbReference>
<name>A0A9R1WLL4_LACSA</name>
<accession>A0A9R1WLL4</accession>
<dbReference type="Pfam" id="PF13456">
    <property type="entry name" value="RVT_3"/>
    <property type="match status" value="1"/>
</dbReference>
<dbReference type="GO" id="GO:0003676">
    <property type="term" value="F:nucleic acid binding"/>
    <property type="evidence" value="ECO:0007669"/>
    <property type="project" value="InterPro"/>
</dbReference>
<dbReference type="Gene3D" id="3.30.420.10">
    <property type="entry name" value="Ribonuclease H-like superfamily/Ribonuclease H"/>
    <property type="match status" value="1"/>
</dbReference>
<dbReference type="PANTHER" id="PTHR48475:SF2">
    <property type="entry name" value="RIBONUCLEASE H"/>
    <property type="match status" value="1"/>
</dbReference>
<sequence length="105" mass="11903">MGAEVVIALIDSRLAANQVNGSFGTWDPRMRRYVNIVKQIVQSFKGFVIKQIPRSENRRADALRKLASICFDHLSKKVLVEVLKERSIDERQVGTLSADGPTWMM</sequence>
<dbReference type="SUPFAM" id="SSF53098">
    <property type="entry name" value="Ribonuclease H-like"/>
    <property type="match status" value="1"/>
</dbReference>
<organism evidence="2 3">
    <name type="scientific">Lactuca sativa</name>
    <name type="common">Garden lettuce</name>
    <dbReference type="NCBI Taxonomy" id="4236"/>
    <lineage>
        <taxon>Eukaryota</taxon>
        <taxon>Viridiplantae</taxon>
        <taxon>Streptophyta</taxon>
        <taxon>Embryophyta</taxon>
        <taxon>Tracheophyta</taxon>
        <taxon>Spermatophyta</taxon>
        <taxon>Magnoliopsida</taxon>
        <taxon>eudicotyledons</taxon>
        <taxon>Gunneridae</taxon>
        <taxon>Pentapetalae</taxon>
        <taxon>asterids</taxon>
        <taxon>campanulids</taxon>
        <taxon>Asterales</taxon>
        <taxon>Asteraceae</taxon>
        <taxon>Cichorioideae</taxon>
        <taxon>Cichorieae</taxon>
        <taxon>Lactucinae</taxon>
        <taxon>Lactuca</taxon>
    </lineage>
</organism>
<dbReference type="GO" id="GO:0004523">
    <property type="term" value="F:RNA-DNA hybrid ribonuclease activity"/>
    <property type="evidence" value="ECO:0007669"/>
    <property type="project" value="InterPro"/>
</dbReference>
<evidence type="ECO:0000313" key="2">
    <source>
        <dbReference type="EMBL" id="KAJ0226288.1"/>
    </source>
</evidence>
<protein>
    <recommendedName>
        <fullName evidence="1">RNase H type-1 domain-containing protein</fullName>
    </recommendedName>
</protein>
<feature type="domain" description="RNase H type-1" evidence="1">
    <location>
        <begin position="3"/>
        <end position="65"/>
    </location>
</feature>
<evidence type="ECO:0000259" key="1">
    <source>
        <dbReference type="Pfam" id="PF13456"/>
    </source>
</evidence>
<comment type="caution">
    <text evidence="2">The sequence shown here is derived from an EMBL/GenBank/DDBJ whole genome shotgun (WGS) entry which is preliminary data.</text>
</comment>
<dbReference type="InterPro" id="IPR002156">
    <property type="entry name" value="RNaseH_domain"/>
</dbReference>
<reference evidence="2 3" key="1">
    <citation type="journal article" date="2017" name="Nat. Commun.">
        <title>Genome assembly with in vitro proximity ligation data and whole-genome triplication in lettuce.</title>
        <authorList>
            <person name="Reyes-Chin-Wo S."/>
            <person name="Wang Z."/>
            <person name="Yang X."/>
            <person name="Kozik A."/>
            <person name="Arikit S."/>
            <person name="Song C."/>
            <person name="Xia L."/>
            <person name="Froenicke L."/>
            <person name="Lavelle D.O."/>
            <person name="Truco M.J."/>
            <person name="Xia R."/>
            <person name="Zhu S."/>
            <person name="Xu C."/>
            <person name="Xu H."/>
            <person name="Xu X."/>
            <person name="Cox K."/>
            <person name="Korf I."/>
            <person name="Meyers B.C."/>
            <person name="Michelmore R.W."/>
        </authorList>
    </citation>
    <scope>NUCLEOTIDE SEQUENCE [LARGE SCALE GENOMIC DNA]</scope>
    <source>
        <strain evidence="3">cv. Salinas</strain>
        <tissue evidence="2">Seedlings</tissue>
    </source>
</reference>
<proteinExistence type="predicted"/>
<dbReference type="InterPro" id="IPR012337">
    <property type="entry name" value="RNaseH-like_sf"/>
</dbReference>
<dbReference type="AlphaFoldDB" id="A0A9R1WLL4"/>
<keyword evidence="3" id="KW-1185">Reference proteome</keyword>